<feature type="domain" description="Spore protein YkvP/CgeB glycosyl transferase-like" evidence="1">
    <location>
        <begin position="170"/>
        <end position="242"/>
    </location>
</feature>
<dbReference type="Pfam" id="PF13524">
    <property type="entry name" value="Glyco_trans_1_2"/>
    <property type="match status" value="1"/>
</dbReference>
<evidence type="ECO:0000313" key="2">
    <source>
        <dbReference type="EMBL" id="SVA90087.1"/>
    </source>
</evidence>
<gene>
    <name evidence="2" type="ORF">METZ01_LOCUS142941</name>
</gene>
<reference evidence="2" key="1">
    <citation type="submission" date="2018-05" db="EMBL/GenBank/DDBJ databases">
        <authorList>
            <person name="Lanie J.A."/>
            <person name="Ng W.-L."/>
            <person name="Kazmierczak K.M."/>
            <person name="Andrzejewski T.M."/>
            <person name="Davidsen T.M."/>
            <person name="Wayne K.J."/>
            <person name="Tettelin H."/>
            <person name="Glass J.I."/>
            <person name="Rusch D."/>
            <person name="Podicherti R."/>
            <person name="Tsui H.-C.T."/>
            <person name="Winkler M.E."/>
        </authorList>
    </citation>
    <scope>NUCLEOTIDE SEQUENCE</scope>
</reference>
<organism evidence="2">
    <name type="scientific">marine metagenome</name>
    <dbReference type="NCBI Taxonomy" id="408172"/>
    <lineage>
        <taxon>unclassified sequences</taxon>
        <taxon>metagenomes</taxon>
        <taxon>ecological metagenomes</taxon>
    </lineage>
</organism>
<dbReference type="InterPro" id="IPR055259">
    <property type="entry name" value="YkvP/CgeB_Glyco_trans-like"/>
</dbReference>
<dbReference type="EMBL" id="UINC01021784">
    <property type="protein sequence ID" value="SVA90087.1"/>
    <property type="molecule type" value="Genomic_DNA"/>
</dbReference>
<proteinExistence type="predicted"/>
<name>A0A381ZMW9_9ZZZZ</name>
<dbReference type="AlphaFoldDB" id="A0A381ZMW9"/>
<evidence type="ECO:0000259" key="1">
    <source>
        <dbReference type="Pfam" id="PF13524"/>
    </source>
</evidence>
<sequence length="245" mass="27845">MGHDFMFWDVSAKPAFDAFDEYQPDLFIGQGYNLDRATIKCITERRQELKVLLKVGCLGPVCDDVDTEEYPILMASEQEEKDVGVLSSQLQDHLLLFNYVHDNRLDYLMKGWKNIALCYGLLPAADTVIYKEASIDDNLKCDLAFVGGYWPYKARNFDKYLLPLCYPVGQYNIKIFGNQPWPVSQYLGMIDDDKVSNLFASATICPNISEPHANVFGFEVNERIFKLAASKAFFISDPIASLTED</sequence>
<protein>
    <recommendedName>
        <fullName evidence="1">Spore protein YkvP/CgeB glycosyl transferase-like domain-containing protein</fullName>
    </recommendedName>
</protein>
<accession>A0A381ZMW9</accession>
<feature type="non-terminal residue" evidence="2">
    <location>
        <position position="245"/>
    </location>
</feature>